<evidence type="ECO:0000313" key="2">
    <source>
        <dbReference type="Proteomes" id="UP000694415"/>
    </source>
</evidence>
<organism evidence="1 2">
    <name type="scientific">Mus spicilegus</name>
    <name type="common">Mound-building mouse</name>
    <dbReference type="NCBI Taxonomy" id="10103"/>
    <lineage>
        <taxon>Eukaryota</taxon>
        <taxon>Metazoa</taxon>
        <taxon>Chordata</taxon>
        <taxon>Craniata</taxon>
        <taxon>Vertebrata</taxon>
        <taxon>Euteleostomi</taxon>
        <taxon>Mammalia</taxon>
        <taxon>Eutheria</taxon>
        <taxon>Euarchontoglires</taxon>
        <taxon>Glires</taxon>
        <taxon>Rodentia</taxon>
        <taxon>Myomorpha</taxon>
        <taxon>Muroidea</taxon>
        <taxon>Muridae</taxon>
        <taxon>Murinae</taxon>
        <taxon>Mus</taxon>
        <taxon>Mus</taxon>
    </lineage>
</organism>
<dbReference type="GeneTree" id="ENSGT01030000235022"/>
<reference evidence="1" key="1">
    <citation type="submission" date="2025-08" db="UniProtKB">
        <authorList>
            <consortium name="Ensembl"/>
        </authorList>
    </citation>
    <scope>IDENTIFICATION</scope>
</reference>
<sequence>MLRLPTVLRQMRPVSRALAPHLTRAYAKDVKFGADARALMLQGAKSWSSGCGSQSSRIWGQ</sequence>
<evidence type="ECO:0000313" key="1">
    <source>
        <dbReference type="Ensembl" id="ENSMSIP00000027893.1"/>
    </source>
</evidence>
<keyword evidence="2" id="KW-1185">Reference proteome</keyword>
<accession>A0A8C6HX97</accession>
<protein>
    <submittedName>
        <fullName evidence="1">Uncharacterized protein</fullName>
    </submittedName>
</protein>
<dbReference type="Proteomes" id="UP000694415">
    <property type="component" value="Unplaced"/>
</dbReference>
<dbReference type="Ensembl" id="ENSMSIT00000035171.1">
    <property type="protein sequence ID" value="ENSMSIP00000027893.1"/>
    <property type="gene ID" value="ENSMSIG00000023502.1"/>
</dbReference>
<name>A0A8C6HX97_MUSSI</name>
<dbReference type="AlphaFoldDB" id="A0A8C6HX97"/>
<reference evidence="1" key="2">
    <citation type="submission" date="2025-09" db="UniProtKB">
        <authorList>
            <consortium name="Ensembl"/>
        </authorList>
    </citation>
    <scope>IDENTIFICATION</scope>
</reference>
<proteinExistence type="predicted"/>